<dbReference type="EMBL" id="QVQW01000031">
    <property type="protein sequence ID" value="RKU44438.1"/>
    <property type="molecule type" value="Genomic_DNA"/>
</dbReference>
<feature type="transmembrane region" description="Helical" evidence="8">
    <location>
        <begin position="332"/>
        <end position="354"/>
    </location>
</feature>
<comment type="subcellular location">
    <subcellularLocation>
        <location evidence="1">Cell membrane</location>
        <topology evidence="1">Multi-pass membrane protein</topology>
    </subcellularLocation>
</comment>
<keyword evidence="4 8" id="KW-0812">Transmembrane</keyword>
<proteinExistence type="predicted"/>
<evidence type="ECO:0008006" key="11">
    <source>
        <dbReference type="Google" id="ProtNLM"/>
    </source>
</evidence>
<feature type="transmembrane region" description="Helical" evidence="8">
    <location>
        <begin position="276"/>
        <end position="298"/>
    </location>
</feature>
<dbReference type="AlphaFoldDB" id="A0A420Y965"/>
<feature type="transmembrane region" description="Helical" evidence="8">
    <location>
        <begin position="194"/>
        <end position="213"/>
    </location>
</feature>
<evidence type="ECO:0000256" key="3">
    <source>
        <dbReference type="ARBA" id="ARBA00022475"/>
    </source>
</evidence>
<evidence type="ECO:0000256" key="1">
    <source>
        <dbReference type="ARBA" id="ARBA00004651"/>
    </source>
</evidence>
<feature type="transmembrane region" description="Helical" evidence="8">
    <location>
        <begin position="79"/>
        <end position="98"/>
    </location>
</feature>
<dbReference type="InterPro" id="IPR036259">
    <property type="entry name" value="MFS_trans_sf"/>
</dbReference>
<evidence type="ECO:0000256" key="6">
    <source>
        <dbReference type="ARBA" id="ARBA00023136"/>
    </source>
</evidence>
<feature type="compositionally biased region" description="Acidic residues" evidence="7">
    <location>
        <begin position="558"/>
        <end position="577"/>
    </location>
</feature>
<keyword evidence="2" id="KW-0813">Transport</keyword>
<feature type="transmembrane region" description="Helical" evidence="8">
    <location>
        <begin position="366"/>
        <end position="388"/>
    </location>
</feature>
<feature type="transmembrane region" description="Helical" evidence="8">
    <location>
        <begin position="46"/>
        <end position="67"/>
    </location>
</feature>
<evidence type="ECO:0000256" key="4">
    <source>
        <dbReference type="ARBA" id="ARBA00022692"/>
    </source>
</evidence>
<dbReference type="Gene3D" id="1.20.1250.20">
    <property type="entry name" value="MFS general substrate transporter like domains"/>
    <property type="match status" value="1"/>
</dbReference>
<feature type="compositionally biased region" description="Polar residues" evidence="7">
    <location>
        <begin position="593"/>
        <end position="604"/>
    </location>
</feature>
<keyword evidence="5 8" id="KW-1133">Transmembrane helix</keyword>
<dbReference type="STRING" id="177199.A0A420Y965"/>
<dbReference type="Proteomes" id="UP000275385">
    <property type="component" value="Unassembled WGS sequence"/>
</dbReference>
<dbReference type="PANTHER" id="PTHR23502:SF186">
    <property type="entry name" value="MAJOR FACILITATOR SUPERFAMILY (MFS) PROFILE DOMAIN-CONTAINING PROTEIN"/>
    <property type="match status" value="1"/>
</dbReference>
<organism evidence="9 10">
    <name type="scientific">Coniochaeta pulveracea</name>
    <dbReference type="NCBI Taxonomy" id="177199"/>
    <lineage>
        <taxon>Eukaryota</taxon>
        <taxon>Fungi</taxon>
        <taxon>Dikarya</taxon>
        <taxon>Ascomycota</taxon>
        <taxon>Pezizomycotina</taxon>
        <taxon>Sordariomycetes</taxon>
        <taxon>Sordariomycetidae</taxon>
        <taxon>Coniochaetales</taxon>
        <taxon>Coniochaetaceae</taxon>
        <taxon>Coniochaeta</taxon>
    </lineage>
</organism>
<reference evidence="9 10" key="1">
    <citation type="submission" date="2018-08" db="EMBL/GenBank/DDBJ databases">
        <title>Draft genome of the lignicolous fungus Coniochaeta pulveracea.</title>
        <authorList>
            <person name="Borstlap C.J."/>
            <person name="De Witt R.N."/>
            <person name="Botha A."/>
            <person name="Volschenk H."/>
        </authorList>
    </citation>
    <scope>NUCLEOTIDE SEQUENCE [LARGE SCALE GENOMIC DNA]</scope>
    <source>
        <strain evidence="9 10">CAB683</strain>
    </source>
</reference>
<dbReference type="GO" id="GO:0022857">
    <property type="term" value="F:transmembrane transporter activity"/>
    <property type="evidence" value="ECO:0007669"/>
    <property type="project" value="TreeGrafter"/>
</dbReference>
<gene>
    <name evidence="9" type="ORF">DL546_007423</name>
</gene>
<evidence type="ECO:0000256" key="2">
    <source>
        <dbReference type="ARBA" id="ARBA00022448"/>
    </source>
</evidence>
<keyword evidence="3" id="KW-1003">Cell membrane</keyword>
<dbReference type="PANTHER" id="PTHR23502">
    <property type="entry name" value="MAJOR FACILITATOR SUPERFAMILY"/>
    <property type="match status" value="1"/>
</dbReference>
<feature type="transmembrane region" description="Helical" evidence="8">
    <location>
        <begin position="159"/>
        <end position="182"/>
    </location>
</feature>
<dbReference type="SUPFAM" id="SSF103473">
    <property type="entry name" value="MFS general substrate transporter"/>
    <property type="match status" value="1"/>
</dbReference>
<evidence type="ECO:0000256" key="7">
    <source>
        <dbReference type="SAM" id="MobiDB-lite"/>
    </source>
</evidence>
<name>A0A420Y965_9PEZI</name>
<keyword evidence="6 8" id="KW-0472">Membrane</keyword>
<comment type="caution">
    <text evidence="9">The sequence shown here is derived from an EMBL/GenBank/DDBJ whole genome shotgun (WGS) entry which is preliminary data.</text>
</comment>
<keyword evidence="10" id="KW-1185">Reference proteome</keyword>
<feature type="transmembrane region" description="Helical" evidence="8">
    <location>
        <begin position="244"/>
        <end position="264"/>
    </location>
</feature>
<sequence length="604" mass="66352">MGFVLGFATMNFQATLTDLFGASLMSGNPHQEVVDKFDVRRHGGGMGVWIGIWTFCFTGSIGIGFLIGASVINSLNPSWGFYICIVIIAVVLVLNVLCPEVRRSAYRRSVAEVRRGSDVSRRVARGEIMMHRVKGGPKWWGQEVYHGVMLSLEMLRQPGFAVMAVYTGWIYAQVVLIIVLLGSLTSKYYMLRSPLVGTCVFFVSFGALIAVPFQKANIFSRGRHHANLSSAVLTEKKVTWTSHFLRRATFCIGLPLAGIAYTLSSYGPPVPVEVPTLFAAIVGIMSGLALSECTGLIMEIWDTSDLQPGMTGRPRSNSKTPKRTNYSSFPRVTAGFACCQTFSFIFAAGATALGGMAERNLGQRQATGVVAAILFLLTLFLLAVFIRFKHVQIIPNSKEPEMDKWQQVRRQSIIQRRRSIADPKAKPGPLIDDELWRPIIIGNPSDKKRRVNVLEMGGLTRWTEIRKRNKLIDKGAVAHPNRAALESARDAVVGQAGELGAMATGLVRKVSERSQNQRYHSASPKPTDKFAQRAPSAGLPDHRHTPGAGGECIMDQTVQEEDEAGSEREIDADEEDVFVNANDKLDRAHDSHPTTSKAGNAMQD</sequence>
<protein>
    <recommendedName>
        <fullName evidence="11">Polyamine transport protein</fullName>
    </recommendedName>
</protein>
<evidence type="ECO:0000313" key="9">
    <source>
        <dbReference type="EMBL" id="RKU44438.1"/>
    </source>
</evidence>
<dbReference type="OrthoDB" id="10250282at2759"/>
<evidence type="ECO:0000256" key="8">
    <source>
        <dbReference type="SAM" id="Phobius"/>
    </source>
</evidence>
<accession>A0A420Y965</accession>
<evidence type="ECO:0000256" key="5">
    <source>
        <dbReference type="ARBA" id="ARBA00022989"/>
    </source>
</evidence>
<feature type="region of interest" description="Disordered" evidence="7">
    <location>
        <begin position="509"/>
        <end position="604"/>
    </location>
</feature>
<feature type="compositionally biased region" description="Basic and acidic residues" evidence="7">
    <location>
        <begin position="583"/>
        <end position="592"/>
    </location>
</feature>
<dbReference type="GO" id="GO:0005886">
    <property type="term" value="C:plasma membrane"/>
    <property type="evidence" value="ECO:0007669"/>
    <property type="project" value="UniProtKB-SubCell"/>
</dbReference>
<evidence type="ECO:0000313" key="10">
    <source>
        <dbReference type="Proteomes" id="UP000275385"/>
    </source>
</evidence>